<evidence type="ECO:0000256" key="7">
    <source>
        <dbReference type="SAM" id="MobiDB-lite"/>
    </source>
</evidence>
<keyword evidence="6" id="KW-0539">Nucleus</keyword>
<organism evidence="8 9">
    <name type="scientific">Aspergillus felis</name>
    <dbReference type="NCBI Taxonomy" id="1287682"/>
    <lineage>
        <taxon>Eukaryota</taxon>
        <taxon>Fungi</taxon>
        <taxon>Dikarya</taxon>
        <taxon>Ascomycota</taxon>
        <taxon>Pezizomycotina</taxon>
        <taxon>Eurotiomycetes</taxon>
        <taxon>Eurotiomycetidae</taxon>
        <taxon>Eurotiales</taxon>
        <taxon>Aspergillaceae</taxon>
        <taxon>Aspergillus</taxon>
        <taxon>Aspergillus subgen. Fumigati</taxon>
    </lineage>
</organism>
<comment type="caution">
    <text evidence="8">The sequence shown here is derived from an EMBL/GenBank/DDBJ whole genome shotgun (WGS) entry which is preliminary data.</text>
</comment>
<feature type="region of interest" description="Disordered" evidence="7">
    <location>
        <begin position="219"/>
        <end position="257"/>
    </location>
</feature>
<keyword evidence="1" id="KW-0479">Metal-binding</keyword>
<protein>
    <submittedName>
        <fullName evidence="8">Uncharacterized protein</fullName>
    </submittedName>
</protein>
<evidence type="ECO:0000313" key="8">
    <source>
        <dbReference type="EMBL" id="KAF7183377.1"/>
    </source>
</evidence>
<gene>
    <name evidence="8" type="ORF">CNMCM7691_003576</name>
</gene>
<keyword evidence="2" id="KW-0862">Zinc</keyword>
<feature type="region of interest" description="Disordered" evidence="7">
    <location>
        <begin position="113"/>
        <end position="134"/>
    </location>
</feature>
<name>A0A8H6R3W8_9EURO</name>
<feature type="compositionally biased region" description="Gly residues" evidence="7">
    <location>
        <begin position="343"/>
        <end position="355"/>
    </location>
</feature>
<dbReference type="InterPro" id="IPR052360">
    <property type="entry name" value="Transcr_Regulatory_Proteins"/>
</dbReference>
<keyword evidence="3" id="KW-0805">Transcription regulation</keyword>
<sequence>MVEVRLEGKVLIKNDPKEPGRRAGLDHLPIAEVQRFARAARRARGVEVNELEFGGFKSRSMGGGPAEAPSTILAQLAEGNYGSIPEVFWAVAKPDTLVIQTCQAWNQHMTDSLQRPVSDSGRARGLVSHTPRGHPDLQRYLSEISRRSVTIYDDLTPAERSVVAQMQTGKIGLNHYLSTINQADDPSAHVDGPRRRPTMCYSAAPDMTTFGRRPVSSTGRAVHAEHQPVDVPGGGHRAGMARADRPQQQEATDSPSRQWLTDRYHILWHTISHSRRYGVATHSPGLRVCVAPACQSGTVRWQLPRNPRRLGNLRHSERIGDHLGRMARMGLYGHLGRREGIHGGSGVAGDFGHGQDGSNERESTRESMGESTGAQPSLGAEDIYNGVSLIFKLRAGGAMRGSCTDFALLQDTILPIFLRLGTTAQRISDIPVSGLLNEIQGCTENIFSSLSSAHLIMVAIAAEGMIFQRTVQEYFTAEGYGCAIPPAFKSKQEDLQKRLAKWHRAYTNLVNSSNPSELHIGVTSLLLSFHAATLIITAVSTEHLETAYDALLP</sequence>
<evidence type="ECO:0000313" key="9">
    <source>
        <dbReference type="Proteomes" id="UP000641853"/>
    </source>
</evidence>
<keyword evidence="4" id="KW-0238">DNA-binding</keyword>
<evidence type="ECO:0000256" key="6">
    <source>
        <dbReference type="ARBA" id="ARBA00023242"/>
    </source>
</evidence>
<proteinExistence type="predicted"/>
<reference evidence="8" key="1">
    <citation type="submission" date="2020-06" db="EMBL/GenBank/DDBJ databases">
        <title>Draft genome sequences of strains closely related to Aspergillus parafelis and Aspergillus hiratsukae.</title>
        <authorList>
            <person name="Dos Santos R.A.C."/>
            <person name="Rivero-Menendez O."/>
            <person name="Steenwyk J.L."/>
            <person name="Mead M.E."/>
            <person name="Goldman G.H."/>
            <person name="Alastruey-Izquierdo A."/>
            <person name="Rokas A."/>
        </authorList>
    </citation>
    <scope>NUCLEOTIDE SEQUENCE</scope>
    <source>
        <strain evidence="8">CNM-CM7691</strain>
    </source>
</reference>
<evidence type="ECO:0000256" key="3">
    <source>
        <dbReference type="ARBA" id="ARBA00023015"/>
    </source>
</evidence>
<evidence type="ECO:0000256" key="5">
    <source>
        <dbReference type="ARBA" id="ARBA00023163"/>
    </source>
</evidence>
<feature type="region of interest" description="Disordered" evidence="7">
    <location>
        <begin position="343"/>
        <end position="379"/>
    </location>
</feature>
<evidence type="ECO:0000256" key="2">
    <source>
        <dbReference type="ARBA" id="ARBA00022833"/>
    </source>
</evidence>
<dbReference type="GO" id="GO:0046872">
    <property type="term" value="F:metal ion binding"/>
    <property type="evidence" value="ECO:0007669"/>
    <property type="project" value="UniProtKB-KW"/>
</dbReference>
<evidence type="ECO:0000256" key="4">
    <source>
        <dbReference type="ARBA" id="ARBA00023125"/>
    </source>
</evidence>
<dbReference type="Proteomes" id="UP000641853">
    <property type="component" value="Unassembled WGS sequence"/>
</dbReference>
<feature type="compositionally biased region" description="Polar residues" evidence="7">
    <location>
        <begin position="248"/>
        <end position="257"/>
    </location>
</feature>
<dbReference type="PANTHER" id="PTHR36206">
    <property type="entry name" value="ASPERCRYPTIN BIOSYNTHESIS CLUSTER-SPECIFIC TRANSCRIPTION REGULATOR ATNN-RELATED"/>
    <property type="match status" value="1"/>
</dbReference>
<keyword evidence="9" id="KW-1185">Reference proteome</keyword>
<dbReference type="GO" id="GO:0003677">
    <property type="term" value="F:DNA binding"/>
    <property type="evidence" value="ECO:0007669"/>
    <property type="project" value="UniProtKB-KW"/>
</dbReference>
<evidence type="ECO:0000256" key="1">
    <source>
        <dbReference type="ARBA" id="ARBA00022723"/>
    </source>
</evidence>
<accession>A0A8H6R3W8</accession>
<feature type="compositionally biased region" description="Basic and acidic residues" evidence="7">
    <location>
        <begin position="358"/>
        <end position="368"/>
    </location>
</feature>
<dbReference type="EMBL" id="JACBAG010001727">
    <property type="protein sequence ID" value="KAF7183377.1"/>
    <property type="molecule type" value="Genomic_DNA"/>
</dbReference>
<dbReference type="PANTHER" id="PTHR36206:SF14">
    <property type="entry name" value="ZN(2)-C6 FUNGAL-TYPE DOMAIN-CONTAINING PROTEIN-RELATED"/>
    <property type="match status" value="1"/>
</dbReference>
<keyword evidence="5" id="KW-0804">Transcription</keyword>
<dbReference type="AlphaFoldDB" id="A0A8H6R3W8"/>